<keyword evidence="5" id="KW-1185">Reference proteome</keyword>
<dbReference type="Pfam" id="PF18962">
    <property type="entry name" value="Por_Secre_tail"/>
    <property type="match status" value="1"/>
</dbReference>
<dbReference type="Proteomes" id="UP001501433">
    <property type="component" value="Unassembled WGS sequence"/>
</dbReference>
<evidence type="ECO:0000313" key="5">
    <source>
        <dbReference type="Proteomes" id="UP001501433"/>
    </source>
</evidence>
<feature type="signal peptide" evidence="2">
    <location>
        <begin position="1"/>
        <end position="20"/>
    </location>
</feature>
<organism evidence="4 5">
    <name type="scientific">Litoribaculum gwangyangense</name>
    <dbReference type="NCBI Taxonomy" id="1130722"/>
    <lineage>
        <taxon>Bacteria</taxon>
        <taxon>Pseudomonadati</taxon>
        <taxon>Bacteroidota</taxon>
        <taxon>Flavobacteriia</taxon>
        <taxon>Flavobacteriales</taxon>
        <taxon>Flavobacteriaceae</taxon>
        <taxon>Litoribaculum</taxon>
    </lineage>
</organism>
<evidence type="ECO:0000256" key="2">
    <source>
        <dbReference type="SAM" id="SignalP"/>
    </source>
</evidence>
<reference evidence="5" key="1">
    <citation type="journal article" date="2019" name="Int. J. Syst. Evol. Microbiol.">
        <title>The Global Catalogue of Microorganisms (GCM) 10K type strain sequencing project: providing services to taxonomists for standard genome sequencing and annotation.</title>
        <authorList>
            <consortium name="The Broad Institute Genomics Platform"/>
            <consortium name="The Broad Institute Genome Sequencing Center for Infectious Disease"/>
            <person name="Wu L."/>
            <person name="Ma J."/>
        </authorList>
    </citation>
    <scope>NUCLEOTIDE SEQUENCE [LARGE SCALE GENOMIC DNA]</scope>
    <source>
        <strain evidence="5">JCM 18325</strain>
    </source>
</reference>
<sequence length="431" mass="45570">MKKNYLTFLLTVFCAVTAFAQITFNNNGGDFLWSNASNWVGGSIPTAINSVGTSVDGSLVDQDFTITGVQNFFGTTNNVSIGGTGVLTINPGVNNAFAIKNVSDSDVTLTFAGNVTINNSVGGQVLMRNENGNTNDQNNIEFANGSVLTLLTNLETRIGSGGDIFNFNGSLAGTAAFRVGASTTCDFGSTSNNSGFDGDFVFVGANGAIVVNTADNTTFLPSGHKFQVNQNNVSVQVNGANVIQGNFVVGGSNILTFDVNKNQASMGFISFPADGTLNIEVDNSVTELSFADSSAETWGTATVNISNFTEGVIRFGTDNAGLTSGQLAQINVNGGSDPVALDANGYLVLQSSLSASDFELEAQKRISYPTVVTEKLIFNKPQENVKVFDLTGKIILQNNSKNQTELALNSLRQGLYLVVFDNQKIEKFIKQ</sequence>
<dbReference type="NCBIfam" id="TIGR04183">
    <property type="entry name" value="Por_Secre_tail"/>
    <property type="match status" value="1"/>
</dbReference>
<comment type="caution">
    <text evidence="4">The sequence shown here is derived from an EMBL/GenBank/DDBJ whole genome shotgun (WGS) entry which is preliminary data.</text>
</comment>
<accession>A0ABP9CS29</accession>
<evidence type="ECO:0000256" key="1">
    <source>
        <dbReference type="ARBA" id="ARBA00022729"/>
    </source>
</evidence>
<feature type="domain" description="Secretion system C-terminal sorting" evidence="3">
    <location>
        <begin position="378"/>
        <end position="427"/>
    </location>
</feature>
<evidence type="ECO:0000259" key="3">
    <source>
        <dbReference type="Pfam" id="PF18962"/>
    </source>
</evidence>
<dbReference type="InterPro" id="IPR026444">
    <property type="entry name" value="Secre_tail"/>
</dbReference>
<evidence type="ECO:0000313" key="4">
    <source>
        <dbReference type="EMBL" id="GAA4813959.1"/>
    </source>
</evidence>
<name>A0ABP9CS29_9FLAO</name>
<dbReference type="RefSeq" id="WP_345277037.1">
    <property type="nucleotide sequence ID" value="NZ_BAABJW010000003.1"/>
</dbReference>
<dbReference type="EMBL" id="BAABJW010000003">
    <property type="protein sequence ID" value="GAA4813959.1"/>
    <property type="molecule type" value="Genomic_DNA"/>
</dbReference>
<feature type="chain" id="PRO_5046651211" description="Secretion system C-terminal sorting domain-containing protein" evidence="2">
    <location>
        <begin position="21"/>
        <end position="431"/>
    </location>
</feature>
<gene>
    <name evidence="4" type="ORF">GCM10023330_22140</name>
</gene>
<protein>
    <recommendedName>
        <fullName evidence="3">Secretion system C-terminal sorting domain-containing protein</fullName>
    </recommendedName>
</protein>
<proteinExistence type="predicted"/>
<keyword evidence="1 2" id="KW-0732">Signal</keyword>